<accession>A0A0R2U8U2</accession>
<dbReference type="GO" id="GO:0031564">
    <property type="term" value="P:transcription antitermination"/>
    <property type="evidence" value="ECO:0007669"/>
    <property type="project" value="UniProtKB-KW"/>
</dbReference>
<evidence type="ECO:0000313" key="5">
    <source>
        <dbReference type="EMBL" id="KRO93488.1"/>
    </source>
</evidence>
<sequence length="170" mass="18891">MVVEWFLLQTKSREELRAVENLARQAVESFCPMIRVEKIARGKRIEAVEVLFPGYLFVQLGESSVSATSIRSTRGVSHFVSSGGRPIKVPLDLIDQLHRRVAAQEDQVMSNLPRAGEKMNILDGPFRGLDAVFYQSDGNNRALVLVTMLNQQVKASILFSSLSVVNDSSI</sequence>
<keyword evidence="2" id="KW-0805">Transcription regulation</keyword>
<dbReference type="NCBIfam" id="NF006534">
    <property type="entry name" value="PRK09014.1"/>
    <property type="match status" value="1"/>
</dbReference>
<dbReference type="SMART" id="SM00738">
    <property type="entry name" value="NGN"/>
    <property type="match status" value="1"/>
</dbReference>
<evidence type="ECO:0000256" key="2">
    <source>
        <dbReference type="ARBA" id="ARBA00023015"/>
    </source>
</evidence>
<reference evidence="5 6" key="1">
    <citation type="submission" date="2015-10" db="EMBL/GenBank/DDBJ databases">
        <title>Metagenome-Assembled Genomes uncover a global brackish microbiome.</title>
        <authorList>
            <person name="Hugerth L.W."/>
            <person name="Larsson J."/>
            <person name="Alneberg J."/>
            <person name="Lindh M.V."/>
            <person name="Legrand C."/>
            <person name="Pinhassi J."/>
            <person name="Andersson A.F."/>
        </authorList>
    </citation>
    <scope>NUCLEOTIDE SEQUENCE [LARGE SCALE GENOMIC DNA]</scope>
    <source>
        <strain evidence="5">BACL26 MAG-121220-bin70</strain>
    </source>
</reference>
<dbReference type="InterPro" id="IPR036735">
    <property type="entry name" value="NGN_dom_sf"/>
</dbReference>
<comment type="caution">
    <text evidence="5">The sequence shown here is derived from an EMBL/GenBank/DDBJ whole genome shotgun (WGS) entry which is preliminary data.</text>
</comment>
<dbReference type="InterPro" id="IPR010215">
    <property type="entry name" value="Transcription_antiterm_RfaH"/>
</dbReference>
<organism evidence="5 6">
    <name type="scientific">SAR92 bacterium BACL26 MAG-121220-bin70</name>
    <dbReference type="NCBI Taxonomy" id="1655626"/>
    <lineage>
        <taxon>Bacteria</taxon>
        <taxon>Pseudomonadati</taxon>
        <taxon>Pseudomonadota</taxon>
        <taxon>Gammaproteobacteria</taxon>
        <taxon>Cellvibrionales</taxon>
        <taxon>Porticoccaceae</taxon>
        <taxon>SAR92 clade</taxon>
    </lineage>
</organism>
<proteinExistence type="predicted"/>
<dbReference type="AlphaFoldDB" id="A0A0R2U8U2"/>
<dbReference type="CDD" id="cd09892">
    <property type="entry name" value="NGN_SP_RfaH"/>
    <property type="match status" value="1"/>
</dbReference>
<dbReference type="NCBIfam" id="TIGR01955">
    <property type="entry name" value="RfaH"/>
    <property type="match status" value="1"/>
</dbReference>
<dbReference type="EMBL" id="LICA01000247">
    <property type="protein sequence ID" value="KRO93488.1"/>
    <property type="molecule type" value="Genomic_DNA"/>
</dbReference>
<dbReference type="PANTHER" id="PTHR30265">
    <property type="entry name" value="RHO-INTERACTING TRANSCRIPTION TERMINATION FACTOR NUSG"/>
    <property type="match status" value="1"/>
</dbReference>
<name>A0A0R2U8U2_9GAMM</name>
<dbReference type="GO" id="GO:0005829">
    <property type="term" value="C:cytosol"/>
    <property type="evidence" value="ECO:0007669"/>
    <property type="project" value="TreeGrafter"/>
</dbReference>
<evidence type="ECO:0000256" key="1">
    <source>
        <dbReference type="ARBA" id="ARBA00022814"/>
    </source>
</evidence>
<dbReference type="SUPFAM" id="SSF82679">
    <property type="entry name" value="N-utilization substance G protein NusG, N-terminal domain"/>
    <property type="match status" value="1"/>
</dbReference>
<dbReference type="Proteomes" id="UP000051213">
    <property type="component" value="Unassembled WGS sequence"/>
</dbReference>
<keyword evidence="3" id="KW-0804">Transcription</keyword>
<dbReference type="InterPro" id="IPR006645">
    <property type="entry name" value="NGN-like_dom"/>
</dbReference>
<evidence type="ECO:0000313" key="6">
    <source>
        <dbReference type="Proteomes" id="UP000051213"/>
    </source>
</evidence>
<evidence type="ECO:0000256" key="3">
    <source>
        <dbReference type="ARBA" id="ARBA00023163"/>
    </source>
</evidence>
<feature type="domain" description="NusG-like N-terminal" evidence="4">
    <location>
        <begin position="2"/>
        <end position="101"/>
    </location>
</feature>
<dbReference type="PANTHER" id="PTHR30265:SF7">
    <property type="entry name" value="TRANSCRIPTION ANTITERMINATION PROTEIN RFAH"/>
    <property type="match status" value="1"/>
</dbReference>
<protein>
    <submittedName>
        <fullName evidence="5">Transcriptional regulator</fullName>
    </submittedName>
</protein>
<dbReference type="InterPro" id="IPR043425">
    <property type="entry name" value="NusG-like"/>
</dbReference>
<dbReference type="Gene3D" id="3.30.70.940">
    <property type="entry name" value="NusG, N-terminal domain"/>
    <property type="match status" value="1"/>
</dbReference>
<keyword evidence="1" id="KW-0889">Transcription antitermination</keyword>
<dbReference type="Pfam" id="PF02357">
    <property type="entry name" value="NusG"/>
    <property type="match status" value="1"/>
</dbReference>
<dbReference type="GO" id="GO:0006354">
    <property type="term" value="P:DNA-templated transcription elongation"/>
    <property type="evidence" value="ECO:0007669"/>
    <property type="project" value="InterPro"/>
</dbReference>
<gene>
    <name evidence="5" type="ORF">ABS24_10450</name>
</gene>
<evidence type="ECO:0000259" key="4">
    <source>
        <dbReference type="SMART" id="SM00738"/>
    </source>
</evidence>